<keyword evidence="6 10" id="KW-1133">Transmembrane helix</keyword>
<keyword evidence="9" id="KW-0807">Transducer</keyword>
<keyword evidence="4 10" id="KW-0812">Transmembrane</keyword>
<keyword evidence="2" id="KW-1003">Cell membrane</keyword>
<keyword evidence="12" id="KW-1185">Reference proteome</keyword>
<dbReference type="EMBL" id="CAJHNJ030000147">
    <property type="protein sequence ID" value="CAG9136570.1"/>
    <property type="molecule type" value="Genomic_DNA"/>
</dbReference>
<keyword evidence="7 10" id="KW-0472">Membrane</keyword>
<keyword evidence="3" id="KW-0716">Sensory transduction</keyword>
<evidence type="ECO:0000256" key="8">
    <source>
        <dbReference type="ARBA" id="ARBA00023170"/>
    </source>
</evidence>
<name>A0A8S4G7Y2_PLUXY</name>
<comment type="caution">
    <text evidence="11">The sequence shown here is derived from an EMBL/GenBank/DDBJ whole genome shotgun (WGS) entry which is preliminary data.</text>
</comment>
<protein>
    <submittedName>
        <fullName evidence="11">(diamondback moth) hypothetical protein</fullName>
    </submittedName>
</protein>
<comment type="subcellular location">
    <subcellularLocation>
        <location evidence="1">Cell membrane</location>
        <topology evidence="1">Multi-pass membrane protein</topology>
    </subcellularLocation>
</comment>
<sequence>MVAIQMESKGEIDPTYITFFWLWPTEPLKGKLIVYPYVTLQWFYAFGGVCYLMAFNTTCGSVVIGLGGQLEVLCEMFRRALDTDVKEEQERNLIRCYKRYIDLQDTHNTLDAIMSPVLFMYLLVASINMGMILYSLPTLEKSSMYTSMILVSSLVVEAFYFFWHGHEAMYQSEIVSAAVYGCDWVDKSPHIRRLVYVMSATTNRVLVFHAGPFNEVTVITFISIVKVTYSFYKLMTTTVTHGS</sequence>
<feature type="transmembrane region" description="Helical" evidence="10">
    <location>
        <begin position="117"/>
        <end position="136"/>
    </location>
</feature>
<reference evidence="11" key="1">
    <citation type="submission" date="2020-11" db="EMBL/GenBank/DDBJ databases">
        <authorList>
            <person name="Whiteford S."/>
        </authorList>
    </citation>
    <scope>NUCLEOTIDE SEQUENCE</scope>
</reference>
<gene>
    <name evidence="11" type="ORF">PLXY2_LOCUS14825</name>
</gene>
<dbReference type="PANTHER" id="PTHR21137">
    <property type="entry name" value="ODORANT RECEPTOR"/>
    <property type="match status" value="1"/>
</dbReference>
<evidence type="ECO:0000256" key="1">
    <source>
        <dbReference type="ARBA" id="ARBA00004651"/>
    </source>
</evidence>
<dbReference type="PANTHER" id="PTHR21137:SF35">
    <property type="entry name" value="ODORANT RECEPTOR 19A-RELATED"/>
    <property type="match status" value="1"/>
</dbReference>
<dbReference type="AlphaFoldDB" id="A0A8S4G7Y2"/>
<keyword evidence="8" id="KW-0675">Receptor</keyword>
<dbReference type="GO" id="GO:0004984">
    <property type="term" value="F:olfactory receptor activity"/>
    <property type="evidence" value="ECO:0007669"/>
    <property type="project" value="InterPro"/>
</dbReference>
<evidence type="ECO:0000256" key="10">
    <source>
        <dbReference type="SAM" id="Phobius"/>
    </source>
</evidence>
<keyword evidence="5" id="KW-0552">Olfaction</keyword>
<dbReference type="Proteomes" id="UP000653454">
    <property type="component" value="Unassembled WGS sequence"/>
</dbReference>
<dbReference type="Pfam" id="PF02949">
    <property type="entry name" value="7tm_6"/>
    <property type="match status" value="1"/>
</dbReference>
<evidence type="ECO:0000313" key="11">
    <source>
        <dbReference type="EMBL" id="CAG9136570.1"/>
    </source>
</evidence>
<dbReference type="GO" id="GO:0005549">
    <property type="term" value="F:odorant binding"/>
    <property type="evidence" value="ECO:0007669"/>
    <property type="project" value="InterPro"/>
</dbReference>
<evidence type="ECO:0000256" key="3">
    <source>
        <dbReference type="ARBA" id="ARBA00022606"/>
    </source>
</evidence>
<evidence type="ECO:0000313" key="12">
    <source>
        <dbReference type="Proteomes" id="UP000653454"/>
    </source>
</evidence>
<evidence type="ECO:0000256" key="4">
    <source>
        <dbReference type="ARBA" id="ARBA00022692"/>
    </source>
</evidence>
<accession>A0A8S4G7Y2</accession>
<feature type="transmembrane region" description="Helical" evidence="10">
    <location>
        <begin position="42"/>
        <end position="68"/>
    </location>
</feature>
<proteinExistence type="predicted"/>
<evidence type="ECO:0000256" key="6">
    <source>
        <dbReference type="ARBA" id="ARBA00022989"/>
    </source>
</evidence>
<organism evidence="11 12">
    <name type="scientific">Plutella xylostella</name>
    <name type="common">Diamondback moth</name>
    <name type="synonym">Plutella maculipennis</name>
    <dbReference type="NCBI Taxonomy" id="51655"/>
    <lineage>
        <taxon>Eukaryota</taxon>
        <taxon>Metazoa</taxon>
        <taxon>Ecdysozoa</taxon>
        <taxon>Arthropoda</taxon>
        <taxon>Hexapoda</taxon>
        <taxon>Insecta</taxon>
        <taxon>Pterygota</taxon>
        <taxon>Neoptera</taxon>
        <taxon>Endopterygota</taxon>
        <taxon>Lepidoptera</taxon>
        <taxon>Glossata</taxon>
        <taxon>Ditrysia</taxon>
        <taxon>Yponomeutoidea</taxon>
        <taxon>Plutellidae</taxon>
        <taxon>Plutella</taxon>
    </lineage>
</organism>
<feature type="transmembrane region" description="Helical" evidence="10">
    <location>
        <begin position="142"/>
        <end position="163"/>
    </location>
</feature>
<evidence type="ECO:0000256" key="5">
    <source>
        <dbReference type="ARBA" id="ARBA00022725"/>
    </source>
</evidence>
<dbReference type="GO" id="GO:0005886">
    <property type="term" value="C:plasma membrane"/>
    <property type="evidence" value="ECO:0007669"/>
    <property type="project" value="UniProtKB-SubCell"/>
</dbReference>
<evidence type="ECO:0000256" key="9">
    <source>
        <dbReference type="ARBA" id="ARBA00023224"/>
    </source>
</evidence>
<dbReference type="InterPro" id="IPR004117">
    <property type="entry name" value="7tm6_olfct_rcpt"/>
</dbReference>
<evidence type="ECO:0000256" key="2">
    <source>
        <dbReference type="ARBA" id="ARBA00022475"/>
    </source>
</evidence>
<evidence type="ECO:0000256" key="7">
    <source>
        <dbReference type="ARBA" id="ARBA00023136"/>
    </source>
</evidence>
<dbReference type="GO" id="GO:0007165">
    <property type="term" value="P:signal transduction"/>
    <property type="evidence" value="ECO:0007669"/>
    <property type="project" value="UniProtKB-KW"/>
</dbReference>